<comment type="similarity">
    <text evidence="2">Belongs to the virb1 family.</text>
</comment>
<dbReference type="Gene3D" id="1.10.530.10">
    <property type="match status" value="1"/>
</dbReference>
<keyword evidence="6" id="KW-1185">Reference proteome</keyword>
<reference evidence="5 6" key="2">
    <citation type="submission" date="2019-09" db="EMBL/GenBank/DDBJ databases">
        <title>Mesorhizobium sp. MaA-C15 isolated from Microcystis aeruginosa.</title>
        <authorList>
            <person name="Jeong S.E."/>
            <person name="Jin H.M."/>
            <person name="Jeon C.O."/>
        </authorList>
    </citation>
    <scope>NUCLEOTIDE SEQUENCE [LARGE SCALE GENOMIC DNA]</scope>
    <source>
        <strain evidence="5 6">MaA-C15</strain>
    </source>
</reference>
<dbReference type="EMBL" id="VSZS01000066">
    <property type="protein sequence ID" value="TYR30755.1"/>
    <property type="molecule type" value="Genomic_DNA"/>
</dbReference>
<dbReference type="AlphaFoldDB" id="A0A5D4GU09"/>
<evidence type="ECO:0000256" key="1">
    <source>
        <dbReference type="ARBA" id="ARBA00007734"/>
    </source>
</evidence>
<dbReference type="InterPro" id="IPR023346">
    <property type="entry name" value="Lysozyme-like_dom_sf"/>
</dbReference>
<evidence type="ECO:0000313" key="6">
    <source>
        <dbReference type="Proteomes" id="UP000323258"/>
    </source>
</evidence>
<dbReference type="Proteomes" id="UP000323258">
    <property type="component" value="Unassembled WGS sequence"/>
</dbReference>
<evidence type="ECO:0000313" key="5">
    <source>
        <dbReference type="EMBL" id="TYR30755.1"/>
    </source>
</evidence>
<dbReference type="CDD" id="cd00254">
    <property type="entry name" value="LT-like"/>
    <property type="match status" value="1"/>
</dbReference>
<dbReference type="InterPro" id="IPR008258">
    <property type="entry name" value="Transglycosylase_SLT_dom_1"/>
</dbReference>
<dbReference type="SUPFAM" id="SSF53955">
    <property type="entry name" value="Lysozyme-like"/>
    <property type="match status" value="1"/>
</dbReference>
<feature type="domain" description="Transglycosylase SLT" evidence="4">
    <location>
        <begin position="135"/>
        <end position="226"/>
    </location>
</feature>
<protein>
    <submittedName>
        <fullName evidence="5">Lytic transglycosylase domain-containing protein</fullName>
    </submittedName>
</protein>
<proteinExistence type="inferred from homology"/>
<dbReference type="PANTHER" id="PTHR37423">
    <property type="entry name" value="SOLUBLE LYTIC MUREIN TRANSGLYCOSYLASE-RELATED"/>
    <property type="match status" value="1"/>
</dbReference>
<accession>A0A5D4GU09</accession>
<evidence type="ECO:0000256" key="3">
    <source>
        <dbReference type="SAM" id="SignalP"/>
    </source>
</evidence>
<dbReference type="PANTHER" id="PTHR37423:SF2">
    <property type="entry name" value="MEMBRANE-BOUND LYTIC MUREIN TRANSGLYCOSYLASE C"/>
    <property type="match status" value="1"/>
</dbReference>
<reference evidence="5 6" key="1">
    <citation type="submission" date="2019-08" db="EMBL/GenBank/DDBJ databases">
        <authorList>
            <person name="Seo Y.L."/>
        </authorList>
    </citation>
    <scope>NUCLEOTIDE SEQUENCE [LARGE SCALE GENOMIC DNA]</scope>
    <source>
        <strain evidence="5 6">MaA-C15</strain>
    </source>
</reference>
<feature type="chain" id="PRO_5022775258" evidence="3">
    <location>
        <begin position="40"/>
        <end position="253"/>
    </location>
</feature>
<organism evidence="5 6">
    <name type="scientific">Neoaquamicrobium microcysteis</name>
    <dbReference type="NCBI Taxonomy" id="2682781"/>
    <lineage>
        <taxon>Bacteria</taxon>
        <taxon>Pseudomonadati</taxon>
        <taxon>Pseudomonadota</taxon>
        <taxon>Alphaproteobacteria</taxon>
        <taxon>Hyphomicrobiales</taxon>
        <taxon>Phyllobacteriaceae</taxon>
        <taxon>Neoaquamicrobium</taxon>
    </lineage>
</organism>
<comment type="caution">
    <text evidence="5">The sequence shown here is derived from an EMBL/GenBank/DDBJ whole genome shotgun (WGS) entry which is preliminary data.</text>
</comment>
<evidence type="ECO:0000259" key="4">
    <source>
        <dbReference type="Pfam" id="PF01464"/>
    </source>
</evidence>
<comment type="similarity">
    <text evidence="1">Belongs to the transglycosylase Slt family.</text>
</comment>
<dbReference type="Pfam" id="PF01464">
    <property type="entry name" value="SLT"/>
    <property type="match status" value="1"/>
</dbReference>
<dbReference type="OrthoDB" id="9788661at2"/>
<name>A0A5D4GU09_9HYPH</name>
<keyword evidence="3" id="KW-0732">Signal</keyword>
<gene>
    <name evidence="5" type="ORF">FY036_17430</name>
</gene>
<feature type="signal peptide" evidence="3">
    <location>
        <begin position="1"/>
        <end position="39"/>
    </location>
</feature>
<evidence type="ECO:0000256" key="2">
    <source>
        <dbReference type="ARBA" id="ARBA00009387"/>
    </source>
</evidence>
<sequence>MYGSGGWRARDRRRKSAHLPRLRSDIALCALLATSLLSACTTADLANDPQLRAQLEQSTVEADDPALPDEVAAVPETLQREVAEVAADASAVEVAAEAASFTPSAFAGPTPDNPATAAIQPRKIAARSPELDALIARYAAHHEIPVELLRRVVNRESTFNPAARNGPYWGLMQILPQTARTMGFKGSPEGLLDAETNLMYAGKYLRGAYLVAGGNHDLAVRFYSRGYYYDAKRKGLLEATGLRPARSRMPGSS</sequence>